<gene>
    <name evidence="3" type="ORF">B0I29_10120</name>
</gene>
<organism evidence="3 4">
    <name type="scientific">Actinoplanes lutulentus</name>
    <dbReference type="NCBI Taxonomy" id="1287878"/>
    <lineage>
        <taxon>Bacteria</taxon>
        <taxon>Bacillati</taxon>
        <taxon>Actinomycetota</taxon>
        <taxon>Actinomycetes</taxon>
        <taxon>Micromonosporales</taxon>
        <taxon>Micromonosporaceae</taxon>
        <taxon>Actinoplanes</taxon>
    </lineage>
</organism>
<dbReference type="RefSeq" id="WP_146616660.1">
    <property type="nucleotide sequence ID" value="NZ_JACHWI010000001.1"/>
</dbReference>
<dbReference type="Gene3D" id="3.40.50.300">
    <property type="entry name" value="P-loop containing nucleotide triphosphate hydrolases"/>
    <property type="match status" value="1"/>
</dbReference>
<reference evidence="3 4" key="1">
    <citation type="submission" date="2018-06" db="EMBL/GenBank/DDBJ databases">
        <title>Genomic Encyclopedia of Type Strains, Phase III (KMG-III): the genomes of soil and plant-associated and newly described type strains.</title>
        <authorList>
            <person name="Whitman W."/>
        </authorList>
    </citation>
    <scope>NUCLEOTIDE SEQUENCE [LARGE SCALE GENOMIC DNA]</scope>
    <source>
        <strain evidence="3 4">CGMCC 4.7090</strain>
    </source>
</reference>
<dbReference type="InterPro" id="IPR027417">
    <property type="entry name" value="P-loop_NTPase"/>
</dbReference>
<dbReference type="EMBL" id="QLMJ01000001">
    <property type="protein sequence ID" value="RAK42890.1"/>
    <property type="molecule type" value="Genomic_DNA"/>
</dbReference>
<dbReference type="SUPFAM" id="SSF52540">
    <property type="entry name" value="P-loop containing nucleoside triphosphate hydrolases"/>
    <property type="match status" value="1"/>
</dbReference>
<protein>
    <submittedName>
        <fullName evidence="3">AAA ATPase-like protein</fullName>
    </submittedName>
</protein>
<feature type="domain" description="Orc1-like AAA ATPase" evidence="2">
    <location>
        <begin position="39"/>
        <end position="107"/>
    </location>
</feature>
<dbReference type="Proteomes" id="UP000249341">
    <property type="component" value="Unassembled WGS sequence"/>
</dbReference>
<dbReference type="AlphaFoldDB" id="A0A327ZKI8"/>
<comment type="caution">
    <text evidence="3">The sequence shown here is derived from an EMBL/GenBank/DDBJ whole genome shotgun (WGS) entry which is preliminary data.</text>
</comment>
<dbReference type="InterPro" id="IPR041664">
    <property type="entry name" value="AAA_16"/>
</dbReference>
<evidence type="ECO:0000313" key="3">
    <source>
        <dbReference type="EMBL" id="RAK42890.1"/>
    </source>
</evidence>
<sequence length="485" mass="52607">MRGLPPADQVPGRAVDVIGRRDETPRLAETLRAERSGAFIGRDTELGVFRAALAGSSPCAVVYLHGAAGIGKSTVLRQFAADAEAAGRTVVRLDRCDPVGAVAAVLSARPLRLGAKPAPVLVLDDVEQWSPAASWLREEFLPGLPLGTVVALAGRAGPDVVWTTDPGWRKVTRLLRIVEFDTTETELWLDNAAVPPAARPLLRELGCGHPLAMRLAAEAIADGRDDHDVRLDVGQALVRHVLADLPSPAHRQAVEICAYADRLTERQLRAAVVDGDAVALLRWLRDQPFADGDAGGVRVRPYLRHAVRSELRWRDPARHDAVRDLVARTESTGSLARPAFDAAVRGALREWRRLDLLAENPLVHSRMALATTEQVPAVALRAVLRSAIDTLGDDPREGKAHRALTTTYLGTAPTQDAAAQRLGLPFSTYRRHLTRGVQVLCDLLWHRELTWSGRGIDLASAGGPDQDVEQLRIGDAAGRPHQREP</sequence>
<keyword evidence="4" id="KW-1185">Reference proteome</keyword>
<dbReference type="OrthoDB" id="5167319at2"/>
<proteinExistence type="predicted"/>
<evidence type="ECO:0000256" key="1">
    <source>
        <dbReference type="SAM" id="MobiDB-lite"/>
    </source>
</evidence>
<feature type="region of interest" description="Disordered" evidence="1">
    <location>
        <begin position="460"/>
        <end position="485"/>
    </location>
</feature>
<dbReference type="Pfam" id="PF13191">
    <property type="entry name" value="AAA_16"/>
    <property type="match status" value="1"/>
</dbReference>
<accession>A0A327ZKI8</accession>
<evidence type="ECO:0000259" key="2">
    <source>
        <dbReference type="Pfam" id="PF13191"/>
    </source>
</evidence>
<name>A0A327ZKI8_9ACTN</name>
<evidence type="ECO:0000313" key="4">
    <source>
        <dbReference type="Proteomes" id="UP000249341"/>
    </source>
</evidence>